<dbReference type="SUPFAM" id="SSF53474">
    <property type="entry name" value="alpha/beta-Hydrolases"/>
    <property type="match status" value="1"/>
</dbReference>
<sequence length="479" mass="51749">MFDDQQPAKMEAMAVAATFASRGYIVIAPNYGGYGESTMSYHPYLNGDLLGKDSADALSAAYSTFNAMNVVANGNVYLTGISEGGYSTMAANKELQQRGQQVKAVVPISSPAAISLLVDQTAHGNISNGGTFFMPLLLNSWQHQSGDIFQNSNEVYATKYANSPDGIPTPFKGMSFQDVVNKKIVPEEQLFPDSSNVPNKSNFFKFSGPDALLSDNFSKDFVADTENNSCDSDFFDKSKEGFPFEPDRIKFQAGGFQLLNAAIISILPSSYSQAAATAIDIIANLKDPSGGSTPAGNVIKNALKLIFPSQADQITNMIGNFTDIVAYEKKPLLSVDHTAATYASIAPKFNCTPKNTFRKAALRNDLRRDWIPPNPMLMCGGGLDPTVPFISSVATIANLRNQGVPSSMADLLDLEVIPSPNSPYARIFGLFKIYEGISFYNDNGATQSSGIKKFLTNYHAGTVSPFCLMAAKMYFDTNN</sequence>
<dbReference type="GO" id="GO:0004806">
    <property type="term" value="F:triacylglycerol lipase activity"/>
    <property type="evidence" value="ECO:0007669"/>
    <property type="project" value="InterPro"/>
</dbReference>
<accession>A0A2A4F365</accession>
<dbReference type="GO" id="GO:0008236">
    <property type="term" value="F:serine-type peptidase activity"/>
    <property type="evidence" value="ECO:0007669"/>
    <property type="project" value="InterPro"/>
</dbReference>
<reference evidence="2 3" key="1">
    <citation type="submission" date="2017-01" db="EMBL/GenBank/DDBJ databases">
        <title>Whole-Genome Shotgun Sequencing of Two beta-Proteobacterial Species in Search of the Bulgecin Biosynthetic Cluster.</title>
        <authorList>
            <person name="Horsman M.E."/>
            <person name="Marous D.R."/>
            <person name="Li R."/>
            <person name="Oliver R.A."/>
            <person name="Byun B."/>
            <person name="Emrich S.J."/>
            <person name="Boggess B."/>
            <person name="Townsend C.A."/>
            <person name="Mobashery S."/>
        </authorList>
    </citation>
    <scope>NUCLEOTIDE SEQUENCE [LARGE SCALE GENOMIC DNA]</scope>
    <source>
        <strain evidence="2 3">ATCC 31363</strain>
    </source>
</reference>
<dbReference type="InterPro" id="IPR001375">
    <property type="entry name" value="Peptidase_S9_cat"/>
</dbReference>
<gene>
    <name evidence="2" type="ORF">BWP39_09840</name>
</gene>
<dbReference type="Gene3D" id="3.40.50.1820">
    <property type="entry name" value="alpha/beta hydrolase"/>
    <property type="match status" value="1"/>
</dbReference>
<feature type="domain" description="Peptidase S9 prolyl oligopeptidase catalytic" evidence="1">
    <location>
        <begin position="15"/>
        <end position="108"/>
    </location>
</feature>
<dbReference type="PANTHER" id="PTHR34853">
    <property type="match status" value="1"/>
</dbReference>
<dbReference type="GO" id="GO:0016042">
    <property type="term" value="P:lipid catabolic process"/>
    <property type="evidence" value="ECO:0007669"/>
    <property type="project" value="InterPro"/>
</dbReference>
<evidence type="ECO:0000259" key="1">
    <source>
        <dbReference type="Pfam" id="PF00326"/>
    </source>
</evidence>
<evidence type="ECO:0000313" key="3">
    <source>
        <dbReference type="Proteomes" id="UP000218022"/>
    </source>
</evidence>
<proteinExistence type="predicted"/>
<protein>
    <recommendedName>
        <fullName evidence="1">Peptidase S9 prolyl oligopeptidase catalytic domain-containing protein</fullName>
    </recommendedName>
</protein>
<organism evidence="2 3">
    <name type="scientific">Paraburkholderia acidicola</name>
    <dbReference type="NCBI Taxonomy" id="1912599"/>
    <lineage>
        <taxon>Bacteria</taxon>
        <taxon>Pseudomonadati</taxon>
        <taxon>Pseudomonadota</taxon>
        <taxon>Betaproteobacteria</taxon>
        <taxon>Burkholderiales</taxon>
        <taxon>Burkholderiaceae</taxon>
        <taxon>Paraburkholderia</taxon>
    </lineage>
</organism>
<dbReference type="GO" id="GO:0006508">
    <property type="term" value="P:proteolysis"/>
    <property type="evidence" value="ECO:0007669"/>
    <property type="project" value="InterPro"/>
</dbReference>
<dbReference type="Proteomes" id="UP000218022">
    <property type="component" value="Unassembled WGS sequence"/>
</dbReference>
<dbReference type="Pfam" id="PF00326">
    <property type="entry name" value="Peptidase_S9"/>
    <property type="match status" value="1"/>
</dbReference>
<comment type="caution">
    <text evidence="2">The sequence shown here is derived from an EMBL/GenBank/DDBJ whole genome shotgun (WGS) entry which is preliminary data.</text>
</comment>
<dbReference type="InterPro" id="IPR005152">
    <property type="entry name" value="Lipase_secreted"/>
</dbReference>
<dbReference type="PANTHER" id="PTHR34853:SF1">
    <property type="entry name" value="LIPASE 5"/>
    <property type="match status" value="1"/>
</dbReference>
<evidence type="ECO:0000313" key="2">
    <source>
        <dbReference type="EMBL" id="PCE27078.1"/>
    </source>
</evidence>
<dbReference type="InterPro" id="IPR029058">
    <property type="entry name" value="AB_hydrolase_fold"/>
</dbReference>
<dbReference type="EMBL" id="MTZV01000003">
    <property type="protein sequence ID" value="PCE27078.1"/>
    <property type="molecule type" value="Genomic_DNA"/>
</dbReference>
<name>A0A2A4F365_9BURK</name>
<dbReference type="AlphaFoldDB" id="A0A2A4F365"/>